<organism evidence="3 4">
    <name type="scientific">Notoacmeibacter ruber</name>
    <dbReference type="NCBI Taxonomy" id="2670375"/>
    <lineage>
        <taxon>Bacteria</taxon>
        <taxon>Pseudomonadati</taxon>
        <taxon>Pseudomonadota</taxon>
        <taxon>Alphaproteobacteria</taxon>
        <taxon>Hyphomicrobiales</taxon>
        <taxon>Notoacmeibacteraceae</taxon>
        <taxon>Notoacmeibacter</taxon>
    </lineage>
</organism>
<evidence type="ECO:0000313" key="4">
    <source>
        <dbReference type="Proteomes" id="UP000281094"/>
    </source>
</evidence>
<protein>
    <submittedName>
        <fullName evidence="3">Flavin reductase</fullName>
    </submittedName>
</protein>
<dbReference type="Pfam" id="PF01613">
    <property type="entry name" value="Flavin_Reduct"/>
    <property type="match status" value="1"/>
</dbReference>
<dbReference type="PANTHER" id="PTHR30466">
    <property type="entry name" value="FLAVIN REDUCTASE"/>
    <property type="match status" value="1"/>
</dbReference>
<dbReference type="InterPro" id="IPR012349">
    <property type="entry name" value="Split_barrel_FMN-bd"/>
</dbReference>
<dbReference type="Proteomes" id="UP000281094">
    <property type="component" value="Unassembled WGS sequence"/>
</dbReference>
<sequence length="167" mass="18010">MTATAQLDETASAFREAMASLAATACVVTAAVGDERVGRTVTAALSLAVDPPSLLVSIDTNAHLASLIRECSGFSFAMLQAGQQTVAEAFAGKVPRDQRFEHGEWEAWPSGHPRLRSATVAMDCALVENIVTEDHVLFVGRPLAIDLAENRAPLIWHDRRFTTIRPL</sequence>
<reference evidence="3 4" key="1">
    <citation type="submission" date="2018-10" db="EMBL/GenBank/DDBJ databases">
        <title>Notoacmeibacter sp. M2BS9Y-3-1, whole genome shotgun sequence.</title>
        <authorList>
            <person name="Tuo L."/>
        </authorList>
    </citation>
    <scope>NUCLEOTIDE SEQUENCE [LARGE SCALE GENOMIC DNA]</scope>
    <source>
        <strain evidence="3 4">M2BS9Y-3-1</strain>
    </source>
</reference>
<evidence type="ECO:0000313" key="3">
    <source>
        <dbReference type="EMBL" id="RLQ85268.1"/>
    </source>
</evidence>
<dbReference type="InterPro" id="IPR050268">
    <property type="entry name" value="NADH-dep_flavin_reductase"/>
</dbReference>
<dbReference type="EMBL" id="RCWN01000002">
    <property type="protein sequence ID" value="RLQ85268.1"/>
    <property type="molecule type" value="Genomic_DNA"/>
</dbReference>
<gene>
    <name evidence="3" type="ORF">D8780_15035</name>
</gene>
<keyword evidence="4" id="KW-1185">Reference proteome</keyword>
<dbReference type="SUPFAM" id="SSF50475">
    <property type="entry name" value="FMN-binding split barrel"/>
    <property type="match status" value="1"/>
</dbReference>
<name>A0A3L7J3P3_9HYPH</name>
<feature type="domain" description="Flavin reductase like" evidence="2">
    <location>
        <begin position="18"/>
        <end position="163"/>
    </location>
</feature>
<dbReference type="GO" id="GO:0042602">
    <property type="term" value="F:riboflavin reductase (NADPH) activity"/>
    <property type="evidence" value="ECO:0007669"/>
    <property type="project" value="TreeGrafter"/>
</dbReference>
<dbReference type="PANTHER" id="PTHR30466:SF1">
    <property type="entry name" value="FMN REDUCTASE (NADH) RUTF"/>
    <property type="match status" value="1"/>
</dbReference>
<comment type="caution">
    <text evidence="3">The sequence shown here is derived from an EMBL/GenBank/DDBJ whole genome shotgun (WGS) entry which is preliminary data.</text>
</comment>
<evidence type="ECO:0000256" key="1">
    <source>
        <dbReference type="ARBA" id="ARBA00023002"/>
    </source>
</evidence>
<dbReference type="GO" id="GO:0010181">
    <property type="term" value="F:FMN binding"/>
    <property type="evidence" value="ECO:0007669"/>
    <property type="project" value="InterPro"/>
</dbReference>
<dbReference type="AlphaFoldDB" id="A0A3L7J3P3"/>
<dbReference type="RefSeq" id="WP_121646685.1">
    <property type="nucleotide sequence ID" value="NZ_RCWN01000002.1"/>
</dbReference>
<dbReference type="Gene3D" id="2.30.110.10">
    <property type="entry name" value="Electron Transport, Fmn-binding Protein, Chain A"/>
    <property type="match status" value="1"/>
</dbReference>
<keyword evidence="1" id="KW-0560">Oxidoreductase</keyword>
<dbReference type="InterPro" id="IPR002563">
    <property type="entry name" value="Flavin_Rdtase-like_dom"/>
</dbReference>
<proteinExistence type="predicted"/>
<evidence type="ECO:0000259" key="2">
    <source>
        <dbReference type="SMART" id="SM00903"/>
    </source>
</evidence>
<dbReference type="SMART" id="SM00903">
    <property type="entry name" value="Flavin_Reduct"/>
    <property type="match status" value="1"/>
</dbReference>
<accession>A0A3L7J3P3</accession>